<dbReference type="FunFam" id="3.30.63.10:FF:000002">
    <property type="entry name" value="Guanylate kinase 1"/>
    <property type="match status" value="1"/>
</dbReference>
<dbReference type="InterPro" id="IPR027417">
    <property type="entry name" value="P-loop_NTPase"/>
</dbReference>
<dbReference type="InterPro" id="IPR008144">
    <property type="entry name" value="Guanylate_kin-like_dom"/>
</dbReference>
<evidence type="ECO:0000256" key="8">
    <source>
        <dbReference type="ARBA" id="ARBA00030128"/>
    </source>
</evidence>
<protein>
    <recommendedName>
        <fullName evidence="3 9">Guanylate kinase</fullName>
        <ecNumber evidence="2 9">2.7.4.8</ecNumber>
    </recommendedName>
    <alternativeName>
        <fullName evidence="8 9">GMP kinase</fullName>
    </alternativeName>
</protein>
<evidence type="ECO:0000256" key="4">
    <source>
        <dbReference type="ARBA" id="ARBA00022679"/>
    </source>
</evidence>
<dbReference type="InterPro" id="IPR020590">
    <property type="entry name" value="Guanylate_kinase_CS"/>
</dbReference>
<comment type="similarity">
    <text evidence="1 9">Belongs to the guanylate kinase family.</text>
</comment>
<keyword evidence="4 9" id="KW-0808">Transferase</keyword>
<feature type="domain" description="Guanylate kinase-like" evidence="10">
    <location>
        <begin position="5"/>
        <end position="183"/>
    </location>
</feature>
<evidence type="ECO:0000256" key="6">
    <source>
        <dbReference type="ARBA" id="ARBA00022777"/>
    </source>
</evidence>
<comment type="subcellular location">
    <subcellularLocation>
        <location evidence="9">Cytoplasm</location>
    </subcellularLocation>
</comment>
<dbReference type="PROSITE" id="PS00856">
    <property type="entry name" value="GUANYLATE_KINASE_1"/>
    <property type="match status" value="1"/>
</dbReference>
<dbReference type="HAMAP" id="MF_00328">
    <property type="entry name" value="Guanylate_kinase"/>
    <property type="match status" value="1"/>
</dbReference>
<dbReference type="EMBL" id="WVIC01000026">
    <property type="protein sequence ID" value="NCJ07448.1"/>
    <property type="molecule type" value="Genomic_DNA"/>
</dbReference>
<keyword evidence="7 9" id="KW-0067">ATP-binding</keyword>
<comment type="function">
    <text evidence="9">Essential for recycling GMP and indirectly, cGMP.</text>
</comment>
<feature type="binding site" evidence="9">
    <location>
        <begin position="12"/>
        <end position="19"/>
    </location>
    <ligand>
        <name>ATP</name>
        <dbReference type="ChEBI" id="CHEBI:30616"/>
    </ligand>
</feature>
<evidence type="ECO:0000256" key="9">
    <source>
        <dbReference type="HAMAP-Rule" id="MF_00328"/>
    </source>
</evidence>
<dbReference type="GO" id="GO:0004385">
    <property type="term" value="F:GMP kinase activity"/>
    <property type="evidence" value="ECO:0007669"/>
    <property type="project" value="UniProtKB-UniRule"/>
</dbReference>
<dbReference type="GO" id="GO:0005524">
    <property type="term" value="F:ATP binding"/>
    <property type="evidence" value="ECO:0007669"/>
    <property type="project" value="UniProtKB-UniRule"/>
</dbReference>
<comment type="catalytic activity">
    <reaction evidence="9">
        <text>GMP + ATP = GDP + ADP</text>
        <dbReference type="Rhea" id="RHEA:20780"/>
        <dbReference type="ChEBI" id="CHEBI:30616"/>
        <dbReference type="ChEBI" id="CHEBI:58115"/>
        <dbReference type="ChEBI" id="CHEBI:58189"/>
        <dbReference type="ChEBI" id="CHEBI:456216"/>
        <dbReference type="EC" id="2.7.4.8"/>
    </reaction>
</comment>
<dbReference type="NCBIfam" id="TIGR03263">
    <property type="entry name" value="guanyl_kin"/>
    <property type="match status" value="1"/>
</dbReference>
<dbReference type="InterPro" id="IPR017665">
    <property type="entry name" value="Guanylate_kinase"/>
</dbReference>
<dbReference type="Gene3D" id="3.40.50.300">
    <property type="entry name" value="P-loop containing nucleotide triphosphate hydrolases"/>
    <property type="match status" value="1"/>
</dbReference>
<dbReference type="Pfam" id="PF00625">
    <property type="entry name" value="Guanylate_kin"/>
    <property type="match status" value="1"/>
</dbReference>
<proteinExistence type="inferred from homology"/>
<evidence type="ECO:0000256" key="3">
    <source>
        <dbReference type="ARBA" id="ARBA00016296"/>
    </source>
</evidence>
<evidence type="ECO:0000256" key="1">
    <source>
        <dbReference type="ARBA" id="ARBA00005790"/>
    </source>
</evidence>
<dbReference type="AlphaFoldDB" id="A0A8K2A0P8"/>
<dbReference type="GO" id="GO:0005829">
    <property type="term" value="C:cytosol"/>
    <property type="evidence" value="ECO:0007669"/>
    <property type="project" value="TreeGrafter"/>
</dbReference>
<accession>A0A8K2A0P8</accession>
<dbReference type="PANTHER" id="PTHR23117">
    <property type="entry name" value="GUANYLATE KINASE-RELATED"/>
    <property type="match status" value="1"/>
</dbReference>
<organism evidence="11 12">
    <name type="scientific">Petrachloros mirabilis ULC683</name>
    <dbReference type="NCBI Taxonomy" id="2781853"/>
    <lineage>
        <taxon>Bacteria</taxon>
        <taxon>Bacillati</taxon>
        <taxon>Cyanobacteriota</taxon>
        <taxon>Cyanophyceae</taxon>
        <taxon>Synechococcales</taxon>
        <taxon>Petrachlorosaceae</taxon>
        <taxon>Petrachloros</taxon>
        <taxon>Petrachloros mirabilis</taxon>
    </lineage>
</organism>
<dbReference type="CDD" id="cd00071">
    <property type="entry name" value="GMPK"/>
    <property type="match status" value="1"/>
</dbReference>
<evidence type="ECO:0000256" key="5">
    <source>
        <dbReference type="ARBA" id="ARBA00022741"/>
    </source>
</evidence>
<evidence type="ECO:0000313" key="12">
    <source>
        <dbReference type="Proteomes" id="UP000607397"/>
    </source>
</evidence>
<evidence type="ECO:0000313" key="11">
    <source>
        <dbReference type="EMBL" id="NCJ07448.1"/>
    </source>
</evidence>
<evidence type="ECO:0000259" key="10">
    <source>
        <dbReference type="PROSITE" id="PS50052"/>
    </source>
</evidence>
<keyword evidence="5 9" id="KW-0547">Nucleotide-binding</keyword>
<keyword evidence="9" id="KW-0963">Cytoplasm</keyword>
<comment type="caution">
    <text evidence="11">The sequence shown here is derived from an EMBL/GenBank/DDBJ whole genome shotgun (WGS) entry which is preliminary data.</text>
</comment>
<name>A0A8K2A0P8_9CYAN</name>
<dbReference type="Proteomes" id="UP000607397">
    <property type="component" value="Unassembled WGS sequence"/>
</dbReference>
<gene>
    <name evidence="9" type="primary">gmk</name>
    <name evidence="11" type="ORF">GS597_13205</name>
</gene>
<dbReference type="InterPro" id="IPR008145">
    <property type="entry name" value="GK/Ca_channel_bsu"/>
</dbReference>
<keyword evidence="12" id="KW-1185">Reference proteome</keyword>
<dbReference type="SUPFAM" id="SSF52540">
    <property type="entry name" value="P-loop containing nucleoside triphosphate hydrolases"/>
    <property type="match status" value="1"/>
</dbReference>
<dbReference type="RefSeq" id="WP_161825945.1">
    <property type="nucleotide sequence ID" value="NZ_WVIC01000026.1"/>
</dbReference>
<keyword evidence="6 9" id="KW-0418">Kinase</keyword>
<evidence type="ECO:0000256" key="2">
    <source>
        <dbReference type="ARBA" id="ARBA00012961"/>
    </source>
</evidence>
<dbReference type="EC" id="2.7.4.8" evidence="2 9"/>
<sequence>MSALNSLIVLTGPSGVGKGTLLRPLLARHPELTLSISATTRSPRPGEVHGQHYYFLDRPQFEALIQQNALLEWAEYAGNYYGTPRQAVNDQIQQGHRVILEIELEGARQIRQAVPDALQVFVRPPSMADLERRIRDRNQDSAAAIAQRLAQAQVEIAAAHEFDVQITNDNLEVALQNLEAAINVAPHCH</sequence>
<evidence type="ECO:0000256" key="7">
    <source>
        <dbReference type="ARBA" id="ARBA00022840"/>
    </source>
</evidence>
<dbReference type="PROSITE" id="PS50052">
    <property type="entry name" value="GUANYLATE_KINASE_2"/>
    <property type="match status" value="1"/>
</dbReference>
<reference evidence="11" key="1">
    <citation type="submission" date="2019-12" db="EMBL/GenBank/DDBJ databases">
        <title>High-Quality draft genome sequences of three cyanobacteria isolated from the limestone walls of the Old Cathedral of Coimbra.</title>
        <authorList>
            <person name="Tiago I."/>
            <person name="Soares F."/>
            <person name="Portugal A."/>
        </authorList>
    </citation>
    <scope>NUCLEOTIDE SEQUENCE [LARGE SCALE GENOMIC DNA]</scope>
    <source>
        <strain evidence="11">C</strain>
    </source>
</reference>
<dbReference type="SMART" id="SM00072">
    <property type="entry name" value="GuKc"/>
    <property type="match status" value="1"/>
</dbReference>
<dbReference type="Gene3D" id="3.30.63.10">
    <property type="entry name" value="Guanylate Kinase phosphate binding domain"/>
    <property type="match status" value="1"/>
</dbReference>
<dbReference type="PANTHER" id="PTHR23117:SF13">
    <property type="entry name" value="GUANYLATE KINASE"/>
    <property type="match status" value="1"/>
</dbReference>